<reference evidence="1 2" key="1">
    <citation type="submission" date="2019-01" db="EMBL/GenBank/DDBJ databases">
        <title>Zoogloea oleivorans genome sequencing and assembly.</title>
        <authorList>
            <person name="Tancsics A."/>
            <person name="Farkas M."/>
            <person name="Kriszt B."/>
            <person name="Maroti G."/>
            <person name="Horvath B."/>
        </authorList>
    </citation>
    <scope>NUCLEOTIDE SEQUENCE [LARGE SCALE GENOMIC DNA]</scope>
    <source>
        <strain evidence="1 2">Buc</strain>
    </source>
</reference>
<evidence type="ECO:0000313" key="1">
    <source>
        <dbReference type="EMBL" id="TYC51433.1"/>
    </source>
</evidence>
<dbReference type="EMBL" id="SDKK01000041">
    <property type="protein sequence ID" value="TYC51433.1"/>
    <property type="molecule type" value="Genomic_DNA"/>
</dbReference>
<dbReference type="RefSeq" id="WP_148581615.1">
    <property type="nucleotide sequence ID" value="NZ_SDKK01000041.1"/>
</dbReference>
<accession>A0A6C2CDC7</accession>
<dbReference type="Proteomes" id="UP000389128">
    <property type="component" value="Unassembled WGS sequence"/>
</dbReference>
<proteinExistence type="predicted"/>
<comment type="caution">
    <text evidence="1">The sequence shown here is derived from an EMBL/GenBank/DDBJ whole genome shotgun (WGS) entry which is preliminary data.</text>
</comment>
<evidence type="ECO:0000313" key="2">
    <source>
        <dbReference type="Proteomes" id="UP000389128"/>
    </source>
</evidence>
<sequence>MNQEAKYRVVLLDKDEYEISERPADNLKEAKTTMAYMLSAQYAEVAETTHETMGTYKAEVRNAKGECVLDDFLE</sequence>
<protein>
    <submittedName>
        <fullName evidence="1">Uncharacterized protein</fullName>
    </submittedName>
</protein>
<gene>
    <name evidence="1" type="ORF">ETQ85_24420</name>
</gene>
<organism evidence="1 2">
    <name type="scientific">Zoogloea oleivorans</name>
    <dbReference type="NCBI Taxonomy" id="1552750"/>
    <lineage>
        <taxon>Bacteria</taxon>
        <taxon>Pseudomonadati</taxon>
        <taxon>Pseudomonadota</taxon>
        <taxon>Betaproteobacteria</taxon>
        <taxon>Rhodocyclales</taxon>
        <taxon>Zoogloeaceae</taxon>
        <taxon>Zoogloea</taxon>
    </lineage>
</organism>
<keyword evidence="2" id="KW-1185">Reference proteome</keyword>
<name>A0A6C2CDC7_9RHOO</name>
<dbReference type="AlphaFoldDB" id="A0A6C2CDC7"/>